<dbReference type="AlphaFoldDB" id="A0A8S2TSD8"/>
<organism evidence="8 9">
    <name type="scientific">Didymodactylos carnosus</name>
    <dbReference type="NCBI Taxonomy" id="1234261"/>
    <lineage>
        <taxon>Eukaryota</taxon>
        <taxon>Metazoa</taxon>
        <taxon>Spiralia</taxon>
        <taxon>Gnathifera</taxon>
        <taxon>Rotifera</taxon>
        <taxon>Eurotatoria</taxon>
        <taxon>Bdelloidea</taxon>
        <taxon>Philodinida</taxon>
        <taxon>Philodinidae</taxon>
        <taxon>Didymodactylos</taxon>
    </lineage>
</organism>
<dbReference type="Gene3D" id="3.30.70.270">
    <property type="match status" value="2"/>
</dbReference>
<dbReference type="InterPro" id="IPR012337">
    <property type="entry name" value="RNaseH-like_sf"/>
</dbReference>
<dbReference type="SUPFAM" id="SSF56672">
    <property type="entry name" value="DNA/RNA polymerases"/>
    <property type="match status" value="1"/>
</dbReference>
<keyword evidence="1" id="KW-0808">Transferase</keyword>
<dbReference type="InterPro" id="IPR041373">
    <property type="entry name" value="RT_RNaseH"/>
</dbReference>
<dbReference type="Gene3D" id="3.30.420.10">
    <property type="entry name" value="Ribonuclease H-like superfamily/Ribonuclease H"/>
    <property type="match status" value="1"/>
</dbReference>
<feature type="non-terminal residue" evidence="8">
    <location>
        <position position="1"/>
    </location>
</feature>
<accession>A0A8S2TSD8</accession>
<sequence length="759" mass="87508">TFEEHLSHLDEICQLLKQAKFRLNASKCEVARTETHYLGHYIKQGDIRPSPDNIRGLLHTQIPRTAEEACKFLKAAEYYRKFIPSLSFIGEPLRKFVPTSKTGRKGHKATITLTEDERKSFEELKQILTTDLVLRIPNTAYPFKIQTDASDEGIGAVLLQVFPDGERPVGYLSKKFTPTQRRWFATEQECYALICSLEKWHNYLSGTKFIWETDHKSLLPLNKKSQTNKKCERWRLKIAEYDFDVRHIHGVQNAMPDYLSRYPVDDAEEDPDDIILTSSKSTQTHDELNSEFLSIVAAVQTRSATRQSASNNPSTKITPLQTTEKTMSLDTTNYAPHRLNGDPEVLSRENYIIPFTLEQLKEAQHDDLQLQDIMRNIKNHKKYLVQNDILMRRTFPPVPYVPQGGYRSSILKIYHDTSANGAHFGRDRTIEKIKKRYFWPSMNKDIANYVQSCIPCAQFNPRRHKPPGALKPIKPQDGVWQLLTMDFHGPISPTSKRGNKYIISLTDVLSKFVVARAVRDCSAQTAARFLKEDIITKYGTPRCILTDNGSHFTAKMMDELFQQIGVTHLYSTPYHPQTNGQIERYNSTMDAKIAALSNEQKTDWDDQLPFVTFNYNTALHATTKQIPFEMMYGRSPILPFDHQDPTVSLTQDPEHCNKLNKYLSSLTEQAKHNISKNQQQYKQRYDTNRSNPMYNIGDLVLVKTINPRHKFDSRHEGPFKIIQQLGPKTFIIEHVKKTTLQRQVTVDVIIPLFQRTSLP</sequence>
<dbReference type="InterPro" id="IPR001584">
    <property type="entry name" value="Integrase_cat-core"/>
</dbReference>
<dbReference type="InterPro" id="IPR043128">
    <property type="entry name" value="Rev_trsase/Diguanyl_cyclase"/>
</dbReference>
<reference evidence="8" key="1">
    <citation type="submission" date="2021-02" db="EMBL/GenBank/DDBJ databases">
        <authorList>
            <person name="Nowell W R."/>
        </authorList>
    </citation>
    <scope>NUCLEOTIDE SEQUENCE</scope>
</reference>
<gene>
    <name evidence="8" type="ORF">TMI583_LOCUS38789</name>
</gene>
<dbReference type="Gene3D" id="1.10.340.70">
    <property type="match status" value="1"/>
</dbReference>
<dbReference type="Proteomes" id="UP000682733">
    <property type="component" value="Unassembled WGS sequence"/>
</dbReference>
<evidence type="ECO:0000256" key="1">
    <source>
        <dbReference type="ARBA" id="ARBA00022679"/>
    </source>
</evidence>
<dbReference type="FunFam" id="3.10.20.370:FF:000001">
    <property type="entry name" value="Retrovirus-related Pol polyprotein from transposon 17.6-like protein"/>
    <property type="match status" value="1"/>
</dbReference>
<comment type="caution">
    <text evidence="8">The sequence shown here is derived from an EMBL/GenBank/DDBJ whole genome shotgun (WGS) entry which is preliminary data.</text>
</comment>
<dbReference type="CDD" id="cd09274">
    <property type="entry name" value="RNase_HI_RT_Ty3"/>
    <property type="match status" value="1"/>
</dbReference>
<keyword evidence="5" id="KW-0378">Hydrolase</keyword>
<evidence type="ECO:0000259" key="7">
    <source>
        <dbReference type="PROSITE" id="PS50994"/>
    </source>
</evidence>
<evidence type="ECO:0000256" key="2">
    <source>
        <dbReference type="ARBA" id="ARBA00022695"/>
    </source>
</evidence>
<dbReference type="GO" id="GO:0004519">
    <property type="term" value="F:endonuclease activity"/>
    <property type="evidence" value="ECO:0007669"/>
    <property type="project" value="UniProtKB-KW"/>
</dbReference>
<dbReference type="GO" id="GO:0015074">
    <property type="term" value="P:DNA integration"/>
    <property type="evidence" value="ECO:0007669"/>
    <property type="project" value="InterPro"/>
</dbReference>
<dbReference type="InterPro" id="IPR041588">
    <property type="entry name" value="Integrase_H2C2"/>
</dbReference>
<keyword evidence="6" id="KW-0695">RNA-directed DNA polymerase</keyword>
<dbReference type="GO" id="GO:0003964">
    <property type="term" value="F:RNA-directed DNA polymerase activity"/>
    <property type="evidence" value="ECO:0007669"/>
    <property type="project" value="UniProtKB-KW"/>
</dbReference>
<dbReference type="InterPro" id="IPR043502">
    <property type="entry name" value="DNA/RNA_pol_sf"/>
</dbReference>
<dbReference type="FunFam" id="1.10.340.70:FF:000001">
    <property type="entry name" value="Retrovirus-related Pol polyprotein from transposon gypsy-like Protein"/>
    <property type="match status" value="1"/>
</dbReference>
<name>A0A8S2TSD8_9BILA</name>
<keyword evidence="2" id="KW-0548">Nucleotidyltransferase</keyword>
<keyword evidence="4" id="KW-0255">Endonuclease</keyword>
<dbReference type="PANTHER" id="PTHR37984:SF5">
    <property type="entry name" value="PROTEIN NYNRIN-LIKE"/>
    <property type="match status" value="1"/>
</dbReference>
<dbReference type="Pfam" id="PF00665">
    <property type="entry name" value="rve"/>
    <property type="match status" value="1"/>
</dbReference>
<evidence type="ECO:0000313" key="9">
    <source>
        <dbReference type="Proteomes" id="UP000682733"/>
    </source>
</evidence>
<dbReference type="GO" id="GO:0003676">
    <property type="term" value="F:nucleic acid binding"/>
    <property type="evidence" value="ECO:0007669"/>
    <property type="project" value="InterPro"/>
</dbReference>
<dbReference type="Pfam" id="PF17917">
    <property type="entry name" value="RT_RNaseH"/>
    <property type="match status" value="1"/>
</dbReference>
<feature type="domain" description="Integrase catalytic" evidence="7">
    <location>
        <begin position="471"/>
        <end position="635"/>
    </location>
</feature>
<dbReference type="Pfam" id="PF17921">
    <property type="entry name" value="Integrase_H2C2"/>
    <property type="match status" value="1"/>
</dbReference>
<keyword evidence="3" id="KW-0540">Nuclease</keyword>
<evidence type="ECO:0000256" key="5">
    <source>
        <dbReference type="ARBA" id="ARBA00022801"/>
    </source>
</evidence>
<dbReference type="PROSITE" id="PS50994">
    <property type="entry name" value="INTEGRASE"/>
    <property type="match status" value="1"/>
</dbReference>
<protein>
    <recommendedName>
        <fullName evidence="7">Integrase catalytic domain-containing protein</fullName>
    </recommendedName>
</protein>
<evidence type="ECO:0000256" key="4">
    <source>
        <dbReference type="ARBA" id="ARBA00022759"/>
    </source>
</evidence>
<evidence type="ECO:0000256" key="3">
    <source>
        <dbReference type="ARBA" id="ARBA00022722"/>
    </source>
</evidence>
<dbReference type="PANTHER" id="PTHR37984">
    <property type="entry name" value="PROTEIN CBG26694"/>
    <property type="match status" value="1"/>
</dbReference>
<proteinExistence type="predicted"/>
<evidence type="ECO:0000313" key="8">
    <source>
        <dbReference type="EMBL" id="CAF4305625.1"/>
    </source>
</evidence>
<dbReference type="GO" id="GO:0016787">
    <property type="term" value="F:hydrolase activity"/>
    <property type="evidence" value="ECO:0007669"/>
    <property type="project" value="UniProtKB-KW"/>
</dbReference>
<evidence type="ECO:0000256" key="6">
    <source>
        <dbReference type="ARBA" id="ARBA00022918"/>
    </source>
</evidence>
<dbReference type="InterPro" id="IPR036397">
    <property type="entry name" value="RNaseH_sf"/>
</dbReference>
<dbReference type="FunFam" id="3.30.420.10:FF:000032">
    <property type="entry name" value="Retrovirus-related Pol polyprotein from transposon 297-like Protein"/>
    <property type="match status" value="1"/>
</dbReference>
<dbReference type="EMBL" id="CAJOBA010058121">
    <property type="protein sequence ID" value="CAF4305625.1"/>
    <property type="molecule type" value="Genomic_DNA"/>
</dbReference>
<dbReference type="InterPro" id="IPR050951">
    <property type="entry name" value="Retrovirus_Pol_polyprotein"/>
</dbReference>
<dbReference type="SUPFAM" id="SSF53098">
    <property type="entry name" value="Ribonuclease H-like"/>
    <property type="match status" value="1"/>
</dbReference>